<sequence length="352" mass="38744">MQQQRRKLMMGLGLGLMSRRPLAAPQSRPLLRVLAWPGYAEPEVIKSFEQSSGASVELTLIDSDLDLWQKMNAKQGANFDVFAVNTAELQRYIGQGLVAPIERALIPNLALQLPRFRQAAAIPGLNAGQDVLGVPFAFAEMGLIYDRRQLQKAPDSIAALWDPGLSRRVVAYNGGTHNFSLAAQSLNLPVPFRLSDKDWAPAVDRLIALRRNAAGFYTQPEESVALFKSRQAALMFANFGRQQLLLLKAAGVDAAYVIPKEGALAWLDCWVISLAAQQNSPLAHAWINHLLGESASQLLSSRQGLGNTTQETPDYPAGDKLIWLQTVENEARRNHLWHRILSGDRAAKVLAP</sequence>
<proteinExistence type="predicted"/>
<keyword evidence="7" id="KW-1185">Reference proteome</keyword>
<dbReference type="RefSeq" id="WP_273600769.1">
    <property type="nucleotide sequence ID" value="NZ_JAQQXT010000007.1"/>
</dbReference>
<evidence type="ECO:0000313" key="7">
    <source>
        <dbReference type="Proteomes" id="UP001221189"/>
    </source>
</evidence>
<comment type="subcellular location">
    <subcellularLocation>
        <location evidence="1">Periplasm</location>
    </subcellularLocation>
</comment>
<dbReference type="Gene3D" id="3.40.190.10">
    <property type="entry name" value="Periplasmic binding protein-like II"/>
    <property type="match status" value="2"/>
</dbReference>
<accession>A0ABT5KID7</accession>
<feature type="chain" id="PRO_5047176889" evidence="5">
    <location>
        <begin position="24"/>
        <end position="352"/>
    </location>
</feature>
<keyword evidence="2" id="KW-0813">Transport</keyword>
<evidence type="ECO:0000256" key="1">
    <source>
        <dbReference type="ARBA" id="ARBA00004418"/>
    </source>
</evidence>
<organism evidence="6 7">
    <name type="scientific">Roseateles albus</name>
    <dbReference type="NCBI Taxonomy" id="2987525"/>
    <lineage>
        <taxon>Bacteria</taxon>
        <taxon>Pseudomonadati</taxon>
        <taxon>Pseudomonadota</taxon>
        <taxon>Betaproteobacteria</taxon>
        <taxon>Burkholderiales</taxon>
        <taxon>Sphaerotilaceae</taxon>
        <taxon>Roseateles</taxon>
    </lineage>
</organism>
<dbReference type="PANTHER" id="PTHR30222">
    <property type="entry name" value="SPERMIDINE/PUTRESCINE-BINDING PERIPLASMIC PROTEIN"/>
    <property type="match status" value="1"/>
</dbReference>
<name>A0ABT5KID7_9BURK</name>
<comment type="caution">
    <text evidence="6">The sequence shown here is derived from an EMBL/GenBank/DDBJ whole genome shotgun (WGS) entry which is preliminary data.</text>
</comment>
<dbReference type="SUPFAM" id="SSF53850">
    <property type="entry name" value="Periplasmic binding protein-like II"/>
    <property type="match status" value="1"/>
</dbReference>
<evidence type="ECO:0000256" key="5">
    <source>
        <dbReference type="SAM" id="SignalP"/>
    </source>
</evidence>
<dbReference type="InterPro" id="IPR006059">
    <property type="entry name" value="SBP"/>
</dbReference>
<dbReference type="Proteomes" id="UP001221189">
    <property type="component" value="Unassembled WGS sequence"/>
</dbReference>
<keyword evidence="4" id="KW-0574">Periplasm</keyword>
<dbReference type="PRINTS" id="PR00909">
    <property type="entry name" value="SPERMDNBNDNG"/>
</dbReference>
<feature type="signal peptide" evidence="5">
    <location>
        <begin position="1"/>
        <end position="23"/>
    </location>
</feature>
<evidence type="ECO:0000256" key="3">
    <source>
        <dbReference type="ARBA" id="ARBA00022729"/>
    </source>
</evidence>
<gene>
    <name evidence="6" type="ORF">PRZ03_13490</name>
</gene>
<keyword evidence="3 5" id="KW-0732">Signal</keyword>
<evidence type="ECO:0000256" key="4">
    <source>
        <dbReference type="ARBA" id="ARBA00022764"/>
    </source>
</evidence>
<dbReference type="InterPro" id="IPR001188">
    <property type="entry name" value="Sperm_putr-bd"/>
</dbReference>
<protein>
    <submittedName>
        <fullName evidence="6">Extracellular solute-binding protein</fullName>
    </submittedName>
</protein>
<evidence type="ECO:0000313" key="6">
    <source>
        <dbReference type="EMBL" id="MDC8772591.1"/>
    </source>
</evidence>
<reference evidence="6 7" key="1">
    <citation type="submission" date="2022-10" db="EMBL/GenBank/DDBJ databases">
        <title>Paucibacter sp. hw1 Genome sequencing.</title>
        <authorList>
            <person name="Park S."/>
        </authorList>
    </citation>
    <scope>NUCLEOTIDE SEQUENCE [LARGE SCALE GENOMIC DNA]</scope>
    <source>
        <strain evidence="7">hw1</strain>
    </source>
</reference>
<dbReference type="EMBL" id="JAQQXT010000007">
    <property type="protein sequence ID" value="MDC8772591.1"/>
    <property type="molecule type" value="Genomic_DNA"/>
</dbReference>
<evidence type="ECO:0000256" key="2">
    <source>
        <dbReference type="ARBA" id="ARBA00022448"/>
    </source>
</evidence>
<dbReference type="PANTHER" id="PTHR30222:SF17">
    <property type="entry name" value="SPERMIDINE_PUTRESCINE-BINDING PERIPLASMIC PROTEIN"/>
    <property type="match status" value="1"/>
</dbReference>
<dbReference type="Pfam" id="PF13416">
    <property type="entry name" value="SBP_bac_8"/>
    <property type="match status" value="1"/>
</dbReference>